<dbReference type="EMBL" id="PVWG01000018">
    <property type="protein sequence ID" value="PSB18311.1"/>
    <property type="molecule type" value="Genomic_DNA"/>
</dbReference>
<dbReference type="InterPro" id="IPR050109">
    <property type="entry name" value="HTH-type_TetR-like_transc_reg"/>
</dbReference>
<dbReference type="RefSeq" id="WP_073069625.1">
    <property type="nucleotide sequence ID" value="NZ_MPPI01000003.1"/>
</dbReference>
<dbReference type="GO" id="GO:0000976">
    <property type="term" value="F:transcription cis-regulatory region binding"/>
    <property type="evidence" value="ECO:0007669"/>
    <property type="project" value="TreeGrafter"/>
</dbReference>
<dbReference type="Proteomes" id="UP000238634">
    <property type="component" value="Unassembled WGS sequence"/>
</dbReference>
<sequence length="214" mass="23998">MTSLDVVPFSITPKQEQILQGAMRVFLSCGYAGTSMDRVATEAGVSKQTIYSHFTNKEGLFKALLEWMTLSRFQEVYDGGQLRGEPAILLRQVAKIYGSKVADQNYLCLIRLVIAESDRFPELAKLFTTTVIKQGRHLLSQYFETHPELGIADPEAIAQIFFGSLVSYMLVQHILHGKDVMPMDYDRLVTSLINLILAQSNQDHKSGSNYQADS</sequence>
<keyword evidence="2 4" id="KW-0238">DNA-binding</keyword>
<keyword evidence="3" id="KW-0804">Transcription</keyword>
<dbReference type="InterPro" id="IPR036271">
    <property type="entry name" value="Tet_transcr_reg_TetR-rel_C_sf"/>
</dbReference>
<dbReference type="PROSITE" id="PS50977">
    <property type="entry name" value="HTH_TETR_2"/>
    <property type="match status" value="1"/>
</dbReference>
<dbReference type="PANTHER" id="PTHR30055">
    <property type="entry name" value="HTH-TYPE TRANSCRIPTIONAL REGULATOR RUTR"/>
    <property type="match status" value="1"/>
</dbReference>
<dbReference type="Pfam" id="PF00440">
    <property type="entry name" value="TetR_N"/>
    <property type="match status" value="1"/>
</dbReference>
<evidence type="ECO:0000256" key="2">
    <source>
        <dbReference type="ARBA" id="ARBA00023125"/>
    </source>
</evidence>
<evidence type="ECO:0000256" key="1">
    <source>
        <dbReference type="ARBA" id="ARBA00023015"/>
    </source>
</evidence>
<dbReference type="PANTHER" id="PTHR30055:SF234">
    <property type="entry name" value="HTH-TYPE TRANSCRIPTIONAL REGULATOR BETI"/>
    <property type="match status" value="1"/>
</dbReference>
<dbReference type="SUPFAM" id="SSF48498">
    <property type="entry name" value="Tetracyclin repressor-like, C-terminal domain"/>
    <property type="match status" value="1"/>
</dbReference>
<protein>
    <submittedName>
        <fullName evidence="6">TetR/AcrR family transcriptional regulator</fullName>
    </submittedName>
</protein>
<dbReference type="Gene3D" id="1.10.357.10">
    <property type="entry name" value="Tetracycline Repressor, domain 2"/>
    <property type="match status" value="1"/>
</dbReference>
<reference evidence="6 7" key="1">
    <citation type="submission" date="2018-02" db="EMBL/GenBank/DDBJ databases">
        <authorList>
            <person name="Cohen D.B."/>
            <person name="Kent A.D."/>
        </authorList>
    </citation>
    <scope>NUCLEOTIDE SEQUENCE [LARGE SCALE GENOMIC DNA]</scope>
    <source>
        <strain evidence="6 7">ULC007</strain>
    </source>
</reference>
<evidence type="ECO:0000313" key="7">
    <source>
        <dbReference type="Proteomes" id="UP000238634"/>
    </source>
</evidence>
<gene>
    <name evidence="6" type="ORF">C7B65_15540</name>
</gene>
<evidence type="ECO:0000313" key="6">
    <source>
        <dbReference type="EMBL" id="PSB18311.1"/>
    </source>
</evidence>
<comment type="caution">
    <text evidence="6">The sequence shown here is derived from an EMBL/GenBank/DDBJ whole genome shotgun (WGS) entry which is preliminary data.</text>
</comment>
<feature type="DNA-binding region" description="H-T-H motif" evidence="4">
    <location>
        <begin position="35"/>
        <end position="54"/>
    </location>
</feature>
<dbReference type="Pfam" id="PF14246">
    <property type="entry name" value="TetR_C_7"/>
    <property type="match status" value="1"/>
</dbReference>
<keyword evidence="1" id="KW-0805">Transcription regulation</keyword>
<evidence type="ECO:0000256" key="4">
    <source>
        <dbReference type="PROSITE-ProRule" id="PRU00335"/>
    </source>
</evidence>
<dbReference type="PRINTS" id="PR00455">
    <property type="entry name" value="HTHTETR"/>
</dbReference>
<dbReference type="STRING" id="1920490.GCA_001895925_02931"/>
<dbReference type="GO" id="GO:0003700">
    <property type="term" value="F:DNA-binding transcription factor activity"/>
    <property type="evidence" value="ECO:0007669"/>
    <property type="project" value="TreeGrafter"/>
</dbReference>
<reference evidence="6 7" key="2">
    <citation type="submission" date="2018-03" db="EMBL/GenBank/DDBJ databases">
        <title>The ancient ancestry and fast evolution of plastids.</title>
        <authorList>
            <person name="Moore K.R."/>
            <person name="Magnabosco C."/>
            <person name="Momper L."/>
            <person name="Gold D.A."/>
            <person name="Bosak T."/>
            <person name="Fournier G.P."/>
        </authorList>
    </citation>
    <scope>NUCLEOTIDE SEQUENCE [LARGE SCALE GENOMIC DNA]</scope>
    <source>
        <strain evidence="6 7">ULC007</strain>
    </source>
</reference>
<dbReference type="GO" id="GO:0045892">
    <property type="term" value="P:negative regulation of DNA-templated transcription"/>
    <property type="evidence" value="ECO:0007669"/>
    <property type="project" value="UniProtKB-ARBA"/>
</dbReference>
<feature type="domain" description="HTH tetR-type" evidence="5">
    <location>
        <begin position="12"/>
        <end position="72"/>
    </location>
</feature>
<dbReference type="InterPro" id="IPR039536">
    <property type="entry name" value="TetR_C_Proteobacteria"/>
</dbReference>
<dbReference type="InterPro" id="IPR001647">
    <property type="entry name" value="HTH_TetR"/>
</dbReference>
<name>A0A2T1DCZ8_9CYAN</name>
<dbReference type="OrthoDB" id="9816431at2"/>
<evidence type="ECO:0000259" key="5">
    <source>
        <dbReference type="PROSITE" id="PS50977"/>
    </source>
</evidence>
<proteinExistence type="predicted"/>
<dbReference type="InterPro" id="IPR009057">
    <property type="entry name" value="Homeodomain-like_sf"/>
</dbReference>
<dbReference type="FunFam" id="1.10.10.60:FF:000141">
    <property type="entry name" value="TetR family transcriptional regulator"/>
    <property type="match status" value="1"/>
</dbReference>
<dbReference type="SUPFAM" id="SSF46689">
    <property type="entry name" value="Homeodomain-like"/>
    <property type="match status" value="1"/>
</dbReference>
<keyword evidence="7" id="KW-1185">Reference proteome</keyword>
<accession>A0A2T1DCZ8</accession>
<evidence type="ECO:0000256" key="3">
    <source>
        <dbReference type="ARBA" id="ARBA00023163"/>
    </source>
</evidence>
<organism evidence="6 7">
    <name type="scientific">Phormidesmis priestleyi ULC007</name>
    <dbReference type="NCBI Taxonomy" id="1920490"/>
    <lineage>
        <taxon>Bacteria</taxon>
        <taxon>Bacillati</taxon>
        <taxon>Cyanobacteriota</taxon>
        <taxon>Cyanophyceae</taxon>
        <taxon>Leptolyngbyales</taxon>
        <taxon>Leptolyngbyaceae</taxon>
        <taxon>Phormidesmis</taxon>
    </lineage>
</organism>
<dbReference type="AlphaFoldDB" id="A0A2T1DCZ8"/>